<keyword evidence="11" id="KW-0472">Membrane</keyword>
<dbReference type="PANTHER" id="PTHR10582:SF2">
    <property type="entry name" value="INACTIVE"/>
    <property type="match status" value="1"/>
</dbReference>
<evidence type="ECO:0000256" key="9">
    <source>
        <dbReference type="ARBA" id="ARBA00023303"/>
    </source>
</evidence>
<reference evidence="12 13" key="1">
    <citation type="journal article" date="2023" name="Sci. Data">
        <title>Genome assembly of the Korean intertidal mud-creeper Batillaria attramentaria.</title>
        <authorList>
            <person name="Patra A.K."/>
            <person name="Ho P.T."/>
            <person name="Jun S."/>
            <person name="Lee S.J."/>
            <person name="Kim Y."/>
            <person name="Won Y.J."/>
        </authorList>
    </citation>
    <scope>NUCLEOTIDE SEQUENCE [LARGE SCALE GENOMIC DNA]</scope>
    <source>
        <strain evidence="12">Wonlab-2016</strain>
    </source>
</reference>
<keyword evidence="2" id="KW-0813">Transport</keyword>
<evidence type="ECO:0000256" key="4">
    <source>
        <dbReference type="ARBA" id="ARBA00022568"/>
    </source>
</evidence>
<dbReference type="EMBL" id="JACVVK020000325">
    <property type="protein sequence ID" value="KAK7478457.1"/>
    <property type="molecule type" value="Genomic_DNA"/>
</dbReference>
<accession>A0ABD0JUY2</accession>
<protein>
    <recommendedName>
        <fullName evidence="14">Ion transport domain-containing protein</fullName>
    </recommendedName>
</protein>
<dbReference type="InterPro" id="IPR036770">
    <property type="entry name" value="Ankyrin_rpt-contain_sf"/>
</dbReference>
<dbReference type="Gene3D" id="1.10.287.70">
    <property type="match status" value="1"/>
</dbReference>
<feature type="transmembrane region" description="Helical" evidence="11">
    <location>
        <begin position="454"/>
        <end position="472"/>
    </location>
</feature>
<organism evidence="12 13">
    <name type="scientific">Batillaria attramentaria</name>
    <dbReference type="NCBI Taxonomy" id="370345"/>
    <lineage>
        <taxon>Eukaryota</taxon>
        <taxon>Metazoa</taxon>
        <taxon>Spiralia</taxon>
        <taxon>Lophotrochozoa</taxon>
        <taxon>Mollusca</taxon>
        <taxon>Gastropoda</taxon>
        <taxon>Caenogastropoda</taxon>
        <taxon>Sorbeoconcha</taxon>
        <taxon>Cerithioidea</taxon>
        <taxon>Batillariidae</taxon>
        <taxon>Batillaria</taxon>
    </lineage>
</organism>
<evidence type="ECO:0000313" key="12">
    <source>
        <dbReference type="EMBL" id="KAK7478457.1"/>
    </source>
</evidence>
<evidence type="ECO:0008006" key="14">
    <source>
        <dbReference type="Google" id="ProtNLM"/>
    </source>
</evidence>
<evidence type="ECO:0000256" key="2">
    <source>
        <dbReference type="ARBA" id="ARBA00022448"/>
    </source>
</evidence>
<gene>
    <name evidence="12" type="ORF">BaRGS_00030303</name>
</gene>
<dbReference type="SMART" id="SM00248">
    <property type="entry name" value="ANK"/>
    <property type="match status" value="3"/>
</dbReference>
<evidence type="ECO:0000256" key="11">
    <source>
        <dbReference type="SAM" id="Phobius"/>
    </source>
</evidence>
<dbReference type="PANTHER" id="PTHR10582">
    <property type="entry name" value="TRANSIENT RECEPTOR POTENTIAL ION CHANNEL PROTEIN"/>
    <property type="match status" value="1"/>
</dbReference>
<sequence length="909" mass="102480">FIADTVVFEMAEQNRDLDEKELRRVLKKSIDDFLKQLAENITKGDEFQDVVSCQLDLLKKDGRMNHLTKFRLETDDRQKDENVTVLHLAAFFYTDHNTTSKDGSKERIVVRLARECPELIGEERQGKCEGQTVLHTLISKQDVTAVKAILGQMQKNKRIDKRILEAKATGSRFHGTVLMGQLPLSVATLTFNTDMVEALLEKDVPIDGKNSFGDTVFHTLIRFAACHQGNLEKLERAQDMMNFLHTHLRKEQKVDPRDVWLMENNDGMTALKLAADLAQPELFKLILNLGGVYCHLNEKDGLFDSLLFDITEIDTVTCRRWYGKRRKAAGTNKVANKPTEADGVPSPGNTGCLPDVFTASRAGSRTDEQRSQIHPVSVLEIICETGHIRKAFGLLDTFVVRRIVDKKWRCYLRWFCLWLILHVLFMSFLTVYAVFKARIVSADAGDPANRSAEVFVTVGAVVNIIVAVLTLLSEVMRVARRQPLCLWLTHHNGLYRVLLVIFALSLVVDSIWFLVTNPWNDSFLILGLLVGWWFTTFFLRPIRVFSFFTVMLQRVVVGDMLRFSAIIVLELLAFSVAMYVTFLPTPGGIPDEFEHLGVTLMTMFKLMLGLTDIEVLYEAPQKWMAVTLFVMFTLITYVLMLNALIAMMSSTCSLVSEDKDSQWELQRLSVVLMLESMAPFDFMLHCCGKEQDVAIGKRKAIRFFKKVTSLSKPNKLHTQMKAGPNMPRDDPKNDEDRKPVDDLLKCYTEHRNRLEEIKNQTQTNGKENGAGVTKQKDTITQGGQPKAEKKKRLATNPKVTSRMASTGGAKEDKAVQTEKAVSQPATDTRSEGARADEYPMQGGRKSQAACTREQFGEEGSLNSTTVSRSSFVRQLSGKSLQVSHPEVYVIAHVDAETNAAVTVSQEQAD</sequence>
<feature type="transmembrane region" description="Helical" evidence="11">
    <location>
        <begin position="411"/>
        <end position="434"/>
    </location>
</feature>
<comment type="subcellular location">
    <subcellularLocation>
        <location evidence="1">Cell membrane</location>
        <topology evidence="1">Multi-pass membrane protein</topology>
    </subcellularLocation>
</comment>
<keyword evidence="13" id="KW-1185">Reference proteome</keyword>
<evidence type="ECO:0000256" key="10">
    <source>
        <dbReference type="SAM" id="MobiDB-lite"/>
    </source>
</evidence>
<keyword evidence="11" id="KW-1133">Transmembrane helix</keyword>
<dbReference type="GO" id="GO:0005262">
    <property type="term" value="F:calcium channel activity"/>
    <property type="evidence" value="ECO:0007669"/>
    <property type="project" value="UniProtKB-KW"/>
</dbReference>
<evidence type="ECO:0000256" key="6">
    <source>
        <dbReference type="ARBA" id="ARBA00022737"/>
    </source>
</evidence>
<dbReference type="SUPFAM" id="SSF48403">
    <property type="entry name" value="Ankyrin repeat"/>
    <property type="match status" value="1"/>
</dbReference>
<feature type="compositionally biased region" description="Basic and acidic residues" evidence="10">
    <location>
        <begin position="727"/>
        <end position="739"/>
    </location>
</feature>
<dbReference type="Proteomes" id="UP001519460">
    <property type="component" value="Unassembled WGS sequence"/>
</dbReference>
<evidence type="ECO:0000256" key="3">
    <source>
        <dbReference type="ARBA" id="ARBA00022475"/>
    </source>
</evidence>
<proteinExistence type="predicted"/>
<feature type="transmembrane region" description="Helical" evidence="11">
    <location>
        <begin position="493"/>
        <end position="515"/>
    </location>
</feature>
<keyword evidence="11" id="KW-0812">Transmembrane</keyword>
<dbReference type="GO" id="GO:0005886">
    <property type="term" value="C:plasma membrane"/>
    <property type="evidence" value="ECO:0007669"/>
    <property type="project" value="UniProtKB-SubCell"/>
</dbReference>
<keyword evidence="8" id="KW-0406">Ion transport</keyword>
<feature type="compositionally biased region" description="Basic and acidic residues" evidence="10">
    <location>
        <begin position="828"/>
        <end position="837"/>
    </location>
</feature>
<keyword evidence="3" id="KW-1003">Cell membrane</keyword>
<keyword evidence="5" id="KW-0107">Calcium channel</keyword>
<dbReference type="Gene3D" id="1.25.40.20">
    <property type="entry name" value="Ankyrin repeat-containing domain"/>
    <property type="match status" value="1"/>
</dbReference>
<dbReference type="InterPro" id="IPR002110">
    <property type="entry name" value="Ankyrin_rpt"/>
</dbReference>
<feature type="transmembrane region" description="Helical" evidence="11">
    <location>
        <begin position="521"/>
        <end position="539"/>
    </location>
</feature>
<keyword evidence="6" id="KW-0677">Repeat</keyword>
<feature type="region of interest" description="Disordered" evidence="10">
    <location>
        <begin position="754"/>
        <end position="868"/>
    </location>
</feature>
<evidence type="ECO:0000256" key="8">
    <source>
        <dbReference type="ARBA" id="ARBA00023065"/>
    </source>
</evidence>
<keyword evidence="4" id="KW-0109">Calcium transport</keyword>
<evidence type="ECO:0000313" key="13">
    <source>
        <dbReference type="Proteomes" id="UP001519460"/>
    </source>
</evidence>
<evidence type="ECO:0000256" key="1">
    <source>
        <dbReference type="ARBA" id="ARBA00004651"/>
    </source>
</evidence>
<feature type="transmembrane region" description="Helical" evidence="11">
    <location>
        <begin position="593"/>
        <end position="611"/>
    </location>
</feature>
<dbReference type="InterPro" id="IPR024862">
    <property type="entry name" value="TRPV"/>
</dbReference>
<evidence type="ECO:0000256" key="5">
    <source>
        <dbReference type="ARBA" id="ARBA00022673"/>
    </source>
</evidence>
<evidence type="ECO:0000256" key="7">
    <source>
        <dbReference type="ARBA" id="ARBA00022837"/>
    </source>
</evidence>
<feature type="transmembrane region" description="Helical" evidence="11">
    <location>
        <begin position="623"/>
        <end position="648"/>
    </location>
</feature>
<feature type="transmembrane region" description="Helical" evidence="11">
    <location>
        <begin position="560"/>
        <end position="581"/>
    </location>
</feature>
<comment type="caution">
    <text evidence="12">The sequence shown here is derived from an EMBL/GenBank/DDBJ whole genome shotgun (WGS) entry which is preliminary data.</text>
</comment>
<keyword evidence="7" id="KW-0106">Calcium</keyword>
<dbReference type="AlphaFoldDB" id="A0ABD0JUY2"/>
<feature type="non-terminal residue" evidence="12">
    <location>
        <position position="1"/>
    </location>
</feature>
<keyword evidence="9" id="KW-0407">Ion channel</keyword>
<name>A0ABD0JUY2_9CAEN</name>
<feature type="region of interest" description="Disordered" evidence="10">
    <location>
        <begin position="714"/>
        <end position="739"/>
    </location>
</feature>